<organism evidence="7 8">
    <name type="scientific">Lentihominibacter faecis</name>
    <dbReference type="NCBI Taxonomy" id="2764712"/>
    <lineage>
        <taxon>Bacteria</taxon>
        <taxon>Bacillati</taxon>
        <taxon>Bacillota</taxon>
        <taxon>Clostridia</taxon>
        <taxon>Peptostreptococcales</taxon>
        <taxon>Anaerovoracaceae</taxon>
        <taxon>Lentihominibacter</taxon>
    </lineage>
</organism>
<dbReference type="InterPro" id="IPR055178">
    <property type="entry name" value="RsdA/BaiN/AoA(So)-like_dom"/>
</dbReference>
<evidence type="ECO:0000313" key="7">
    <source>
        <dbReference type="EMBL" id="MBC5998783.1"/>
    </source>
</evidence>
<evidence type="ECO:0000256" key="4">
    <source>
        <dbReference type="SAM" id="MobiDB-lite"/>
    </source>
</evidence>
<dbReference type="NCBIfam" id="TIGR00275">
    <property type="entry name" value="aminoacetone oxidase family FAD-binding enzyme"/>
    <property type="match status" value="1"/>
</dbReference>
<keyword evidence="2" id="KW-0285">Flavoprotein</keyword>
<dbReference type="Gene3D" id="1.10.8.260">
    <property type="entry name" value="HI0933 insert domain-like"/>
    <property type="match status" value="1"/>
</dbReference>
<dbReference type="Gene3D" id="3.50.50.60">
    <property type="entry name" value="FAD/NAD(P)-binding domain"/>
    <property type="match status" value="2"/>
</dbReference>
<evidence type="ECO:0000256" key="1">
    <source>
        <dbReference type="ARBA" id="ARBA00001974"/>
    </source>
</evidence>
<comment type="caution">
    <text evidence="7">The sequence shown here is derived from an EMBL/GenBank/DDBJ whole genome shotgun (WGS) entry which is preliminary data.</text>
</comment>
<accession>A0A923N9V3</accession>
<dbReference type="InterPro" id="IPR023166">
    <property type="entry name" value="BaiN-like_dom_sf"/>
</dbReference>
<evidence type="ECO:0000256" key="2">
    <source>
        <dbReference type="ARBA" id="ARBA00022630"/>
    </source>
</evidence>
<dbReference type="Proteomes" id="UP000644115">
    <property type="component" value="Unassembled WGS sequence"/>
</dbReference>
<dbReference type="Pfam" id="PF03486">
    <property type="entry name" value="HI0933_like"/>
    <property type="match status" value="2"/>
</dbReference>
<evidence type="ECO:0000259" key="5">
    <source>
        <dbReference type="Pfam" id="PF03486"/>
    </source>
</evidence>
<keyword evidence="8" id="KW-1185">Reference proteome</keyword>
<keyword evidence="3" id="KW-0274">FAD</keyword>
<evidence type="ECO:0000313" key="8">
    <source>
        <dbReference type="Proteomes" id="UP000644115"/>
    </source>
</evidence>
<feature type="domain" description="RsdA/BaiN/AoA(So)-like Rossmann fold-like" evidence="5">
    <location>
        <begin position="110"/>
        <end position="231"/>
    </location>
</feature>
<evidence type="ECO:0000256" key="3">
    <source>
        <dbReference type="ARBA" id="ARBA00022827"/>
    </source>
</evidence>
<feature type="domain" description="RsdA/BaiN/AoA(So)-like insert" evidence="6">
    <location>
        <begin position="318"/>
        <end position="447"/>
    </location>
</feature>
<dbReference type="InterPro" id="IPR057661">
    <property type="entry name" value="RsdA/BaiN/AoA(So)_Rossmann"/>
</dbReference>
<evidence type="ECO:0000259" key="6">
    <source>
        <dbReference type="Pfam" id="PF22780"/>
    </source>
</evidence>
<dbReference type="PANTHER" id="PTHR42887:SF2">
    <property type="entry name" value="OS12G0638800 PROTEIN"/>
    <property type="match status" value="1"/>
</dbReference>
<dbReference type="Pfam" id="PF22780">
    <property type="entry name" value="HI0933_like_1st"/>
    <property type="match status" value="1"/>
</dbReference>
<dbReference type="RefSeq" id="WP_249286317.1">
    <property type="nucleotide sequence ID" value="NZ_JACRWC010000034.1"/>
</dbReference>
<dbReference type="InterPro" id="IPR004792">
    <property type="entry name" value="BaiN-like"/>
</dbReference>
<feature type="region of interest" description="Disordered" evidence="4">
    <location>
        <begin position="28"/>
        <end position="116"/>
    </location>
</feature>
<feature type="domain" description="RsdA/BaiN/AoA(So)-like Rossmann fold-like" evidence="5">
    <location>
        <begin position="264"/>
        <end position="516"/>
    </location>
</feature>
<sequence>MIYDCIIVGAGASGLFAGARFDTAAEGRQAGAASPSQQAAPRMAAPASSCPAKSQLAGNRPTGNRPASCPHKSQPVRNRPTGSRPSSCPHKSQSVGNRPTGSRPSSRPTKHRPAGLILEKTGRAGTKLLMSGGGQCNITHGGSIKDFIDRYGKKGGRIRSCLYKHNNLELISFLEKNGIPTVTQEEDSRVFPASRKAQDIRDLLVRKSQENGFEIAYDQEVTGIRRISAEEISDRRAHSSNFDPACDANDHDPSSESSHPHSDTSTSGCWEITTNKTTFRAKTIILASGGCSYPGTGSDGQLFSVLQRDLDLEMTPLQPALTSIRVQNYPYAKLSGIPFKDCRIRVLRAQKKIAEEKGGLLFTHKDFSGPAILNISNFAQPGDTLVIDYLIAPRDEIAANLQKSAEKSHSGLPAILSDTFHLPKRFSQLLVSRTGNSTKALAAALTGEEFQITSLSGFEKAMTTAGGIALSQIDLKTMELKNHSGIFVCGEMIDIDGSTGGYNLQFAYSSGCTAAESAIQLI</sequence>
<proteinExistence type="predicted"/>
<dbReference type="AlphaFoldDB" id="A0A923N9V3"/>
<dbReference type="PANTHER" id="PTHR42887">
    <property type="entry name" value="OS12G0638800 PROTEIN"/>
    <property type="match status" value="1"/>
</dbReference>
<name>A0A923N9V3_9FIRM</name>
<comment type="cofactor">
    <cofactor evidence="1">
        <name>FAD</name>
        <dbReference type="ChEBI" id="CHEBI:57692"/>
    </cofactor>
</comment>
<reference evidence="7" key="1">
    <citation type="submission" date="2020-08" db="EMBL/GenBank/DDBJ databases">
        <authorList>
            <person name="Liu C."/>
            <person name="Sun Q."/>
        </authorList>
    </citation>
    <scope>NUCLEOTIDE SEQUENCE</scope>
    <source>
        <strain evidence="7">BX16</strain>
    </source>
</reference>
<feature type="region of interest" description="Disordered" evidence="4">
    <location>
        <begin position="233"/>
        <end position="269"/>
    </location>
</feature>
<feature type="compositionally biased region" description="Polar residues" evidence="4">
    <location>
        <begin position="80"/>
        <end position="107"/>
    </location>
</feature>
<feature type="compositionally biased region" description="Low complexity" evidence="4">
    <location>
        <begin position="29"/>
        <end position="52"/>
    </location>
</feature>
<dbReference type="SUPFAM" id="SSF51905">
    <property type="entry name" value="FAD/NAD(P)-binding domain"/>
    <property type="match status" value="1"/>
</dbReference>
<dbReference type="EMBL" id="JACRWC010000034">
    <property type="protein sequence ID" value="MBC5998783.1"/>
    <property type="molecule type" value="Genomic_DNA"/>
</dbReference>
<gene>
    <name evidence="7" type="ORF">H8876_02025</name>
</gene>
<protein>
    <submittedName>
        <fullName evidence="7">Aminoacetone oxidase family FAD-binding enzyme</fullName>
    </submittedName>
</protein>
<dbReference type="SUPFAM" id="SSF160996">
    <property type="entry name" value="HI0933 insert domain-like"/>
    <property type="match status" value="1"/>
</dbReference>
<dbReference type="InterPro" id="IPR036188">
    <property type="entry name" value="FAD/NAD-bd_sf"/>
</dbReference>
<feature type="compositionally biased region" description="Basic and acidic residues" evidence="4">
    <location>
        <begin position="248"/>
        <end position="262"/>
    </location>
</feature>
<dbReference type="Gene3D" id="2.40.30.10">
    <property type="entry name" value="Translation factors"/>
    <property type="match status" value="1"/>
</dbReference>